<feature type="transmembrane region" description="Helical" evidence="1">
    <location>
        <begin position="925"/>
        <end position="946"/>
    </location>
</feature>
<dbReference type="Gene3D" id="3.30.70.1440">
    <property type="entry name" value="Multidrug efflux transporter AcrB pore domain"/>
    <property type="match status" value="1"/>
</dbReference>
<keyword evidence="1" id="KW-0472">Membrane</keyword>
<feature type="transmembrane region" description="Helical" evidence="1">
    <location>
        <begin position="1005"/>
        <end position="1028"/>
    </location>
</feature>
<gene>
    <name evidence="2" type="ORF">OZSIB_2305</name>
</gene>
<keyword evidence="1" id="KW-0812">Transmembrane</keyword>
<dbReference type="AlphaFoldDB" id="A0A367ZTQ8"/>
<sequence length="1048" mass="113949">MNPWTWSVRHPIGITMVMLIVVIFGAVSLQHLPIDLMPDITYPTISLSAEYANASPVEVETLLTRPLEQALAAVPGVEELNSTSSEGRCNIRVTFAWGTDLDAAANDIRDRIDRILARLPDGVARPTLRKFDLANTPIMFLGCGGKFDPVQLLKLVEDQVKYRLERLPGVATVDIMGGRKREIHVNLQVERLKALGIRPDQVVSRLKSDNLSRPAGLIEVGKFEYLIRTPGEFFQVSQLRDVVIREDGATRIRLGEIADIEDRWERTRSLVRINGEPGLRISIQKQSGRNTVEVADRVLAEVAAINRDLPQLHLSPIMDSSKYIRQSIANVSSSAIYGGVLAIIVLLLFLGELRSTIVIAISIPMSIVATFVLMYHNGFTLNIMSLGGMALGIGMLVDNAIVVLENIFRLREQGRPIQQAAIDGAGEVAMPILASTLTTVVIFLPLLFVEGMTGLMFKQLAWIVGFSLLCSLVVALTLVPMLCAQILGERRPRPDEPRTGAASPTGTAGPAWPAGVLGFFQARYLEMLTLALRWPVATLLLVTLLLGAALTLVRGIPREFMPPADEADVRVTAEMEVGTRLSLMEPMAQRIEAMLMREVPERLTLVTTIGGGGGPMGGGNSAVYRAEFRLPLVPRSQRRRSSQQVASDLARALARLPGVRIRAREGQGSFVNRLMAGGTDRIQVQVRGHALDVADALASKVQKMLQTEIDGITDVQISREAGAPERLISIDRARAADQKLTVARIAEFIETLLSGTPAGTFRESGDEYRILVRARDPERFTLEEILDFTIPNAEGRQVPLRQVASIVSRFGPQQIERLDQERIVNVTADPGGRALGEVLAEVSEGLRRIPLPNGFALALGGDYQEQQKAYRELLLSFILALLLVYMVMAVQYEALLDPLIVMFTVPLSAIGVILALVVTGSSFNVQSFIGCIMLGGIVVNNSILLVDHANDLTRQGRDVVPALLEAGLDRFRPVLMTALTTILGLVPLALGLGEGGEVQAPMARVVIGGLLCSTAVSLLVIPAVYLIVRRLSGVRPAEAAGAAQEVQV</sequence>
<feature type="transmembrane region" description="Helical" evidence="1">
    <location>
        <begin position="428"/>
        <end position="448"/>
    </location>
</feature>
<protein>
    <submittedName>
        <fullName evidence="2">RND multidrug efflux transporter</fullName>
    </submittedName>
</protein>
<feature type="transmembrane region" description="Helical" evidence="1">
    <location>
        <begin position="356"/>
        <end position="374"/>
    </location>
</feature>
<dbReference type="SUPFAM" id="SSF82693">
    <property type="entry name" value="Multidrug efflux transporter AcrB pore domain, PN1, PN2, PC1 and PC2 subdomains"/>
    <property type="match status" value="3"/>
</dbReference>
<feature type="transmembrane region" description="Helical" evidence="1">
    <location>
        <begin position="460"/>
        <end position="487"/>
    </location>
</feature>
<dbReference type="SUPFAM" id="SSF82866">
    <property type="entry name" value="Multidrug efflux transporter AcrB transmembrane domain"/>
    <property type="match status" value="2"/>
</dbReference>
<evidence type="ECO:0000256" key="1">
    <source>
        <dbReference type="SAM" id="Phobius"/>
    </source>
</evidence>
<dbReference type="Gene3D" id="3.30.70.1430">
    <property type="entry name" value="Multidrug efflux transporter AcrB pore domain"/>
    <property type="match status" value="2"/>
</dbReference>
<dbReference type="PANTHER" id="PTHR32063:SF0">
    <property type="entry name" value="SWARMING MOTILITY PROTEIN SWRC"/>
    <property type="match status" value="1"/>
</dbReference>
<dbReference type="Gene3D" id="3.30.70.1320">
    <property type="entry name" value="Multidrug efflux transporter AcrB pore domain like"/>
    <property type="match status" value="1"/>
</dbReference>
<dbReference type="InterPro" id="IPR001036">
    <property type="entry name" value="Acrflvin-R"/>
</dbReference>
<feature type="transmembrane region" description="Helical" evidence="1">
    <location>
        <begin position="328"/>
        <end position="350"/>
    </location>
</feature>
<proteinExistence type="predicted"/>
<dbReference type="Proteomes" id="UP000252355">
    <property type="component" value="Unassembled WGS sequence"/>
</dbReference>
<feature type="transmembrane region" description="Helical" evidence="1">
    <location>
        <begin position="12"/>
        <end position="29"/>
    </location>
</feature>
<dbReference type="PANTHER" id="PTHR32063">
    <property type="match status" value="1"/>
</dbReference>
<dbReference type="EMBL" id="QOQW01000002">
    <property type="protein sequence ID" value="RCK81436.1"/>
    <property type="molecule type" value="Genomic_DNA"/>
</dbReference>
<dbReference type="SUPFAM" id="SSF82714">
    <property type="entry name" value="Multidrug efflux transporter AcrB TolC docking domain, DN and DC subdomains"/>
    <property type="match status" value="2"/>
</dbReference>
<evidence type="ECO:0000313" key="2">
    <source>
        <dbReference type="EMBL" id="RCK81436.1"/>
    </source>
</evidence>
<feature type="transmembrane region" description="Helical" evidence="1">
    <location>
        <begin position="974"/>
        <end position="993"/>
    </location>
</feature>
<dbReference type="InterPro" id="IPR027463">
    <property type="entry name" value="AcrB_DN_DC_subdom"/>
</dbReference>
<feature type="transmembrane region" description="Helical" evidence="1">
    <location>
        <begin position="386"/>
        <end position="408"/>
    </location>
</feature>
<dbReference type="GO" id="GO:0005886">
    <property type="term" value="C:plasma membrane"/>
    <property type="evidence" value="ECO:0007669"/>
    <property type="project" value="TreeGrafter"/>
</dbReference>
<accession>A0A367ZTQ8</accession>
<organism evidence="2 3">
    <name type="scientific">Candidatus Ozemobacter sibiricus</name>
    <dbReference type="NCBI Taxonomy" id="2268124"/>
    <lineage>
        <taxon>Bacteria</taxon>
        <taxon>Candidatus Ozemobacteria</taxon>
        <taxon>Candidatus Ozemobacterales</taxon>
        <taxon>Candidatus Ozemobacteraceae</taxon>
        <taxon>Candidatus Ozemobacter</taxon>
    </lineage>
</organism>
<evidence type="ECO:0000313" key="3">
    <source>
        <dbReference type="Proteomes" id="UP000252355"/>
    </source>
</evidence>
<reference evidence="2 3" key="1">
    <citation type="submission" date="2018-05" db="EMBL/GenBank/DDBJ databases">
        <title>A metagenomic window into the 2 km-deep terrestrial subsurface aquifer revealed taxonomically and functionally diverse microbial community comprising novel uncultured bacterial lineages.</title>
        <authorList>
            <person name="Kadnikov V.V."/>
            <person name="Mardanov A.V."/>
            <person name="Beletsky A.V."/>
            <person name="Banks D."/>
            <person name="Pimenov N.V."/>
            <person name="Frank Y.A."/>
            <person name="Karnachuk O.V."/>
            <person name="Ravin N.V."/>
        </authorList>
    </citation>
    <scope>NUCLEOTIDE SEQUENCE [LARGE SCALE GENOMIC DNA]</scope>
    <source>
        <strain evidence="2">BY5</strain>
    </source>
</reference>
<feature type="transmembrane region" description="Helical" evidence="1">
    <location>
        <begin position="534"/>
        <end position="553"/>
    </location>
</feature>
<dbReference type="GO" id="GO:0042910">
    <property type="term" value="F:xenobiotic transmembrane transporter activity"/>
    <property type="evidence" value="ECO:0007669"/>
    <property type="project" value="TreeGrafter"/>
</dbReference>
<dbReference type="Gene3D" id="3.30.2090.10">
    <property type="entry name" value="Multidrug efflux transporter AcrB TolC docking domain, DN and DC subdomains"/>
    <property type="match status" value="2"/>
</dbReference>
<keyword evidence="1" id="KW-1133">Transmembrane helix</keyword>
<name>A0A367ZTQ8_9BACT</name>
<dbReference type="Pfam" id="PF00873">
    <property type="entry name" value="ACR_tran"/>
    <property type="match status" value="1"/>
</dbReference>
<dbReference type="PRINTS" id="PR00702">
    <property type="entry name" value="ACRIFLAVINRP"/>
</dbReference>
<feature type="transmembrane region" description="Helical" evidence="1">
    <location>
        <begin position="898"/>
        <end position="918"/>
    </location>
</feature>
<dbReference type="Gene3D" id="1.20.1640.10">
    <property type="entry name" value="Multidrug efflux transporter AcrB transmembrane domain"/>
    <property type="match status" value="2"/>
</dbReference>
<comment type="caution">
    <text evidence="2">The sequence shown here is derived from an EMBL/GenBank/DDBJ whole genome shotgun (WGS) entry which is preliminary data.</text>
</comment>
<feature type="transmembrane region" description="Helical" evidence="1">
    <location>
        <begin position="873"/>
        <end position="892"/>
    </location>
</feature>